<feature type="region of interest" description="Disordered" evidence="1">
    <location>
        <begin position="56"/>
        <end position="88"/>
    </location>
</feature>
<organism evidence="2 4">
    <name type="scientific">Borreliella yangtzensis</name>
    <dbReference type="NCBI Taxonomy" id="683292"/>
    <lineage>
        <taxon>Bacteria</taxon>
        <taxon>Pseudomonadati</taxon>
        <taxon>Spirochaetota</taxon>
        <taxon>Spirochaetia</taxon>
        <taxon>Spirochaetales</taxon>
        <taxon>Borreliaceae</taxon>
        <taxon>Borreliella</taxon>
    </lineage>
</organism>
<dbReference type="InterPro" id="IPR035340">
    <property type="entry name" value="DUF5425"/>
</dbReference>
<gene>
    <name evidence="2" type="ORF">HNP68_000930</name>
    <name evidence="3" type="ORF">HNP68_000957</name>
</gene>
<keyword evidence="4" id="KW-1185">Reference proteome</keyword>
<dbReference type="Proteomes" id="UP000555838">
    <property type="component" value="Unassembled WGS sequence"/>
</dbReference>
<reference evidence="2 4" key="1">
    <citation type="submission" date="2020-08" db="EMBL/GenBank/DDBJ databases">
        <title>Genomic Encyclopedia of Type Strains, Phase IV (KMG-IV): sequencing the most valuable type-strain genomes for metagenomic binning, comparative biology and taxonomic classification.</title>
        <authorList>
            <person name="Goeker M."/>
        </authorList>
    </citation>
    <scope>NUCLEOTIDE SEQUENCE [LARGE SCALE GENOMIC DNA]</scope>
    <source>
        <strain evidence="2 4">DSM 24625</strain>
    </source>
</reference>
<protein>
    <recommendedName>
        <fullName evidence="5">Lipoprotein</fullName>
    </recommendedName>
</protein>
<evidence type="ECO:0000313" key="3">
    <source>
        <dbReference type="EMBL" id="MBB6043335.1"/>
    </source>
</evidence>
<comment type="caution">
    <text evidence="2">The sequence shown here is derived from an EMBL/GenBank/DDBJ whole genome shotgun (WGS) entry which is preliminary data.</text>
</comment>
<sequence length="88" mass="10319">MDKKFIIPLLFIMSISLLVLSCDLSINNDQNKNKMDGDLDYKCSSKKESREFKNYQIKDDNSRNNSYYSRASNYSNSYSRTYSSCKIK</sequence>
<name>A0ABR6PAK1_9SPIR</name>
<dbReference type="EMBL" id="JACHFG010000004">
    <property type="protein sequence ID" value="MBB6043308.1"/>
    <property type="molecule type" value="Genomic_DNA"/>
</dbReference>
<evidence type="ECO:0000313" key="4">
    <source>
        <dbReference type="Proteomes" id="UP000555838"/>
    </source>
</evidence>
<evidence type="ECO:0008006" key="5">
    <source>
        <dbReference type="Google" id="ProtNLM"/>
    </source>
</evidence>
<dbReference type="EMBL" id="JACHFG010000004">
    <property type="protein sequence ID" value="MBB6043335.1"/>
    <property type="molecule type" value="Genomic_DNA"/>
</dbReference>
<accession>A0ABR6PAK1</accession>
<dbReference type="PROSITE" id="PS51257">
    <property type="entry name" value="PROKAR_LIPOPROTEIN"/>
    <property type="match status" value="1"/>
</dbReference>
<evidence type="ECO:0000313" key="2">
    <source>
        <dbReference type="EMBL" id="MBB6043308.1"/>
    </source>
</evidence>
<evidence type="ECO:0000256" key="1">
    <source>
        <dbReference type="SAM" id="MobiDB-lite"/>
    </source>
</evidence>
<feature type="compositionally biased region" description="Low complexity" evidence="1">
    <location>
        <begin position="63"/>
        <end position="88"/>
    </location>
</feature>
<dbReference type="RefSeq" id="WP_183220985.1">
    <property type="nucleotide sequence ID" value="NZ_CP123996.1"/>
</dbReference>
<dbReference type="Pfam" id="PF17472">
    <property type="entry name" value="DUF5425"/>
    <property type="match status" value="1"/>
</dbReference>
<proteinExistence type="predicted"/>